<keyword evidence="3 6" id="KW-0732">Signal</keyword>
<dbReference type="Gene3D" id="2.40.30.170">
    <property type="match status" value="1"/>
</dbReference>
<name>A0A7V4LCS6_9BACT</name>
<dbReference type="PANTHER" id="PTHR32347">
    <property type="entry name" value="EFFLUX SYSTEM COMPONENT YKNX-RELATED"/>
    <property type="match status" value="1"/>
</dbReference>
<feature type="signal peptide" evidence="6">
    <location>
        <begin position="1"/>
        <end position="24"/>
    </location>
</feature>
<dbReference type="Pfam" id="PF25973">
    <property type="entry name" value="BSH_CzcB"/>
    <property type="match status" value="1"/>
</dbReference>
<evidence type="ECO:0000256" key="5">
    <source>
        <dbReference type="ARBA" id="ARBA00023054"/>
    </source>
</evidence>
<evidence type="ECO:0000256" key="2">
    <source>
        <dbReference type="ARBA" id="ARBA00010602"/>
    </source>
</evidence>
<dbReference type="PANTHER" id="PTHR32347:SF29">
    <property type="entry name" value="UPF0194 MEMBRANE PROTEIN YBHG"/>
    <property type="match status" value="1"/>
</dbReference>
<dbReference type="InterPro" id="IPR058647">
    <property type="entry name" value="BSH_CzcB-like"/>
</dbReference>
<evidence type="ECO:0000259" key="7">
    <source>
        <dbReference type="Pfam" id="PF25954"/>
    </source>
</evidence>
<dbReference type="InterPro" id="IPR050465">
    <property type="entry name" value="UPF0194_transport"/>
</dbReference>
<dbReference type="Gene3D" id="2.40.50.100">
    <property type="match status" value="1"/>
</dbReference>
<reference evidence="9" key="1">
    <citation type="journal article" date="2020" name="mSystems">
        <title>Genome- and Community-Level Interaction Insights into Carbon Utilization and Element Cycling Functions of Hydrothermarchaeota in Hydrothermal Sediment.</title>
        <authorList>
            <person name="Zhou Z."/>
            <person name="Liu Y."/>
            <person name="Xu W."/>
            <person name="Pan J."/>
            <person name="Luo Z.H."/>
            <person name="Li M."/>
        </authorList>
    </citation>
    <scope>NUCLEOTIDE SEQUENCE [LARGE SCALE GENOMIC DNA]</scope>
    <source>
        <strain evidence="9">SpSt-548</strain>
    </source>
</reference>
<feature type="domain" description="CusB-like beta-barrel" evidence="7">
    <location>
        <begin position="157"/>
        <end position="240"/>
    </location>
</feature>
<keyword evidence="5" id="KW-0175">Coiled coil</keyword>
<comment type="caution">
    <text evidence="9">The sequence shown here is derived from an EMBL/GenBank/DDBJ whole genome shotgun (WGS) entry which is preliminary data.</text>
</comment>
<evidence type="ECO:0000313" key="9">
    <source>
        <dbReference type="EMBL" id="HGS04963.1"/>
    </source>
</evidence>
<proteinExistence type="inferred from homology"/>
<dbReference type="AlphaFoldDB" id="A0A7V4LCS6"/>
<accession>A0A7V4LCS6</accession>
<keyword evidence="4" id="KW-0574">Periplasm</keyword>
<comment type="similarity">
    <text evidence="2">Belongs to the UPF0194 family.</text>
</comment>
<evidence type="ECO:0000256" key="6">
    <source>
        <dbReference type="SAM" id="SignalP"/>
    </source>
</evidence>
<dbReference type="GO" id="GO:0042597">
    <property type="term" value="C:periplasmic space"/>
    <property type="evidence" value="ECO:0007669"/>
    <property type="project" value="UniProtKB-SubCell"/>
</dbReference>
<feature type="chain" id="PRO_5030957984" evidence="6">
    <location>
        <begin position="25"/>
        <end position="247"/>
    </location>
</feature>
<feature type="domain" description="CzcB-like barrel-sandwich hybrid" evidence="8">
    <location>
        <begin position="46"/>
        <end position="154"/>
    </location>
</feature>
<dbReference type="InterPro" id="IPR058792">
    <property type="entry name" value="Beta-barrel_RND_2"/>
</dbReference>
<protein>
    <submittedName>
        <fullName evidence="9">HlyD family efflux transporter periplasmic adaptor subunit</fullName>
    </submittedName>
</protein>
<evidence type="ECO:0000256" key="1">
    <source>
        <dbReference type="ARBA" id="ARBA00004418"/>
    </source>
</evidence>
<comment type="subcellular location">
    <subcellularLocation>
        <location evidence="1">Periplasm</location>
    </subcellularLocation>
</comment>
<evidence type="ECO:0000256" key="4">
    <source>
        <dbReference type="ARBA" id="ARBA00022764"/>
    </source>
</evidence>
<gene>
    <name evidence="9" type="ORF">ENT08_04380</name>
</gene>
<dbReference type="EMBL" id="DSXI01000252">
    <property type="protein sequence ID" value="HGS04963.1"/>
    <property type="molecule type" value="Genomic_DNA"/>
</dbReference>
<dbReference type="SUPFAM" id="SSF111369">
    <property type="entry name" value="HlyD-like secretion proteins"/>
    <property type="match status" value="1"/>
</dbReference>
<sequence>MVVRCVWLLIILAALALLRPGAPAAAQELRLGGHIQVTETILAFLVAGRITDVKVSEGDEVKVGQVVAELDKKLLAQEVEAAQGALDAVDADPTPKPKKLKDADLKQARAALEVARLRLGYATLASPLAGVVLTRAAQPGEVAAVGMPIVTVADLDTVWFEGFVPEPDLGRIRLGQKAEVISDSFPDQKFPGTVQYISPKAEFTPKTVETYKERITLVYRTKIKLANPERRLKKGMPAEAVVYLDNR</sequence>
<dbReference type="Pfam" id="PF25954">
    <property type="entry name" value="Beta-barrel_RND_2"/>
    <property type="match status" value="1"/>
</dbReference>
<organism evidence="9">
    <name type="scientific">Desulfobacca acetoxidans</name>
    <dbReference type="NCBI Taxonomy" id="60893"/>
    <lineage>
        <taxon>Bacteria</taxon>
        <taxon>Pseudomonadati</taxon>
        <taxon>Thermodesulfobacteriota</taxon>
        <taxon>Desulfobaccia</taxon>
        <taxon>Desulfobaccales</taxon>
        <taxon>Desulfobaccaceae</taxon>
        <taxon>Desulfobacca</taxon>
    </lineage>
</organism>
<evidence type="ECO:0000259" key="8">
    <source>
        <dbReference type="Pfam" id="PF25973"/>
    </source>
</evidence>
<evidence type="ECO:0000256" key="3">
    <source>
        <dbReference type="ARBA" id="ARBA00022729"/>
    </source>
</evidence>